<accession>A0AAD8S5S8</accession>
<dbReference type="SUPFAM" id="SSF57756">
    <property type="entry name" value="Retrovirus zinc finger-like domains"/>
    <property type="match status" value="1"/>
</dbReference>
<evidence type="ECO:0000256" key="1">
    <source>
        <dbReference type="PROSITE-ProRule" id="PRU00047"/>
    </source>
</evidence>
<dbReference type="AlphaFoldDB" id="A0AAD8S5S8"/>
<dbReference type="SMART" id="SM00343">
    <property type="entry name" value="ZnF_C2HC"/>
    <property type="match status" value="2"/>
</dbReference>
<dbReference type="GO" id="GO:0008270">
    <property type="term" value="F:zinc ion binding"/>
    <property type="evidence" value="ECO:0007669"/>
    <property type="project" value="UniProtKB-KW"/>
</dbReference>
<dbReference type="GO" id="GO:0003676">
    <property type="term" value="F:nucleic acid binding"/>
    <property type="evidence" value="ECO:0007669"/>
    <property type="project" value="InterPro"/>
</dbReference>
<protein>
    <recommendedName>
        <fullName evidence="3">CCHC-type domain-containing protein</fullName>
    </recommendedName>
</protein>
<feature type="domain" description="CCHC-type" evidence="3">
    <location>
        <begin position="579"/>
        <end position="592"/>
    </location>
</feature>
<dbReference type="InterPro" id="IPR001878">
    <property type="entry name" value="Znf_CCHC"/>
</dbReference>
<dbReference type="SUPFAM" id="SSF53474">
    <property type="entry name" value="alpha/beta-Hydrolases"/>
    <property type="match status" value="1"/>
</dbReference>
<dbReference type="PANTHER" id="PTHR33170">
    <property type="entry name" value="DUF4283 DOMAIN-CONTAINING PROTEIN-RELATED"/>
    <property type="match status" value="1"/>
</dbReference>
<sequence length="1270" mass="134649">MSSDAARIIDSASSSWLWPGRRKQKSNLHLNWDLPIFNIDFKFDHVFLMGDSAGSTIVFHIAARLGEGEHGAMSPLFAEGAILIKPFFCGEARTTLEKTPPPSRYLKHRQYVGTPITNYAQMKTIFTPRFMCKAQLFQPNLLRFGSGDAGGDWELPRPERHRCGAARRPGGRRELRASSSRKGNRFSPLTTVIAEAEGSDEEIWCSEEESERPPPPPAANLGWFGADLGGDPPLDLAGGSLRVGNVPPAPPPPLESGHFPPLSGSEVPRPCSPFFAPARTGPLAVQIGAFSIEILPAPERTTAQGTPPLLGFAPAAAPLRLEAGGPVGPAQRGAGADAAPLSSGLSPSVAVGPAHGVVGPFSAVAPGSGPSDGCHVASSGDVRPGGSRVPLGDAFTPQPPPLKWFWLPPQTLDLTLGFPATASDVRHNLAAAKLLISRPDPISGACAPHLVPMERDRNAHGKRPFEAFNKGYPSSRDQGLRQKLDREQEDHRRKQRQWDREAERVSSSSWRSEGERSRQDSRAPPPPPPPPRGRDSGKHAGRRPSCQPQAAEGSTAAPGQGSGQGGSGAPNPDAAHITCYNCGKQGHVQAACVDEAFCVNCKKVGHLSAMCAAVSKALAPFWAGFGGGRQGFCCLEVPDEELQKPVSNSATVILDGGLLSAEQVEDEFKDLVDENWDWQVRKLGTTDFAVVFPSKESLRIAIRGGGLTLPCTKLKAIVTVPVGDPLASESLEEVWVKLLGVPPPFRHADRLLLSTRELGRPIGVDVASLAHPDAPVHMSFGCRKDDRLPDSITLFVNMQGYRIQVLREDEDAGSSPPQAPPKFPPADGAEDKEDDLDETDEERWDGRRGRHAHKSSRVSASAPGAGGGGPRKSVPLAPAPGSPSARCPATPNDLSLQIPDSARSQYGTNLTPTGNIFPMIAKVIQSSVAGHLSPEAPSSVDSLCEDLPEDSPPPTVLTSPTPGKALNLSAEERAEVGWSSPASGASDQEYLRNSEQRSKRNHDRPSRKLMLEAAAAAANPATPPASALHQAPAIRQEPVPAEDQHLLLDAPIPALGAPVARGPRSKASPAEALRKSVRSKSTSDGPVLERAMRAAADKNNLDKNFTDMAAPSSSTPAPGNDSPSSPFVAFQNSSIEHLIKVAKESCILFKSAEGSPAQAVALLQARERAQAELLAAKRKIEEEAAKAKEEAARATPAQGTERDSPGAGSRGEPSSNAAISERRGSAGEPSPGSGKIKKTSIPKRRVARRPTPVGHRPVTRQARALSKVTQ</sequence>
<feature type="region of interest" description="Disordered" evidence="2">
    <location>
        <begin position="1184"/>
        <end position="1270"/>
    </location>
</feature>
<organism evidence="4 5">
    <name type="scientific">Lolium multiflorum</name>
    <name type="common">Italian ryegrass</name>
    <name type="synonym">Lolium perenne subsp. multiflorum</name>
    <dbReference type="NCBI Taxonomy" id="4521"/>
    <lineage>
        <taxon>Eukaryota</taxon>
        <taxon>Viridiplantae</taxon>
        <taxon>Streptophyta</taxon>
        <taxon>Embryophyta</taxon>
        <taxon>Tracheophyta</taxon>
        <taxon>Spermatophyta</taxon>
        <taxon>Magnoliopsida</taxon>
        <taxon>Liliopsida</taxon>
        <taxon>Poales</taxon>
        <taxon>Poaceae</taxon>
        <taxon>BOP clade</taxon>
        <taxon>Pooideae</taxon>
        <taxon>Poodae</taxon>
        <taxon>Poeae</taxon>
        <taxon>Poeae Chloroplast Group 2 (Poeae type)</taxon>
        <taxon>Loliodinae</taxon>
        <taxon>Loliinae</taxon>
        <taxon>Lolium</taxon>
    </lineage>
</organism>
<feature type="compositionally biased region" description="Polar residues" evidence="2">
    <location>
        <begin position="1111"/>
        <end position="1128"/>
    </location>
</feature>
<feature type="compositionally biased region" description="Basic and acidic residues" evidence="2">
    <location>
        <begin position="478"/>
        <end position="504"/>
    </location>
</feature>
<dbReference type="Gene3D" id="3.40.50.1820">
    <property type="entry name" value="alpha/beta hydrolase"/>
    <property type="match status" value="1"/>
</dbReference>
<dbReference type="Pfam" id="PF00098">
    <property type="entry name" value="zf-CCHC"/>
    <property type="match status" value="1"/>
</dbReference>
<reference evidence="4" key="1">
    <citation type="submission" date="2023-07" db="EMBL/GenBank/DDBJ databases">
        <title>A chromosome-level genome assembly of Lolium multiflorum.</title>
        <authorList>
            <person name="Chen Y."/>
            <person name="Copetti D."/>
            <person name="Kolliker R."/>
            <person name="Studer B."/>
        </authorList>
    </citation>
    <scope>NUCLEOTIDE SEQUENCE</scope>
    <source>
        <strain evidence="4">02402/16</strain>
        <tissue evidence="4">Leaf</tissue>
    </source>
</reference>
<dbReference type="Gene3D" id="4.10.60.10">
    <property type="entry name" value="Zinc finger, CCHC-type"/>
    <property type="match status" value="1"/>
</dbReference>
<evidence type="ECO:0000313" key="5">
    <source>
        <dbReference type="Proteomes" id="UP001231189"/>
    </source>
</evidence>
<feature type="region of interest" description="Disordered" evidence="2">
    <location>
        <begin position="809"/>
        <end position="909"/>
    </location>
</feature>
<keyword evidence="1" id="KW-0479">Metal-binding</keyword>
<dbReference type="PANTHER" id="PTHR33170:SF46">
    <property type="entry name" value="DUF1618 DOMAIN-CONTAINING PROTEIN"/>
    <property type="match status" value="1"/>
</dbReference>
<feature type="region of interest" description="Disordered" evidence="2">
    <location>
        <begin position="153"/>
        <end position="184"/>
    </location>
</feature>
<gene>
    <name evidence="4" type="ORF">QYE76_064071</name>
</gene>
<feature type="compositionally biased region" description="Basic residues" evidence="2">
    <location>
        <begin position="1235"/>
        <end position="1248"/>
    </location>
</feature>
<feature type="region of interest" description="Disordered" evidence="2">
    <location>
        <begin position="234"/>
        <end position="256"/>
    </location>
</feature>
<feature type="region of interest" description="Disordered" evidence="2">
    <location>
        <begin position="453"/>
        <end position="570"/>
    </location>
</feature>
<dbReference type="Proteomes" id="UP001231189">
    <property type="component" value="Unassembled WGS sequence"/>
</dbReference>
<dbReference type="InterPro" id="IPR029058">
    <property type="entry name" value="AB_hydrolase_fold"/>
</dbReference>
<dbReference type="PROSITE" id="PS50158">
    <property type="entry name" value="ZF_CCHC"/>
    <property type="match status" value="1"/>
</dbReference>
<feature type="compositionally biased region" description="Basic and acidic residues" evidence="2">
    <location>
        <begin position="512"/>
        <end position="521"/>
    </location>
</feature>
<feature type="region of interest" description="Disordered" evidence="2">
    <location>
        <begin position="1056"/>
        <end position="1088"/>
    </location>
</feature>
<keyword evidence="5" id="KW-1185">Reference proteome</keyword>
<evidence type="ECO:0000313" key="4">
    <source>
        <dbReference type="EMBL" id="KAK1646266.1"/>
    </source>
</evidence>
<feature type="compositionally biased region" description="Basic and acidic residues" evidence="2">
    <location>
        <begin position="989"/>
        <end position="1006"/>
    </location>
</feature>
<feature type="compositionally biased region" description="Acidic residues" evidence="2">
    <location>
        <begin position="828"/>
        <end position="843"/>
    </location>
</feature>
<feature type="region of interest" description="Disordered" evidence="2">
    <location>
        <begin position="1103"/>
        <end position="1128"/>
    </location>
</feature>
<dbReference type="EMBL" id="JAUUTY010000004">
    <property type="protein sequence ID" value="KAK1646266.1"/>
    <property type="molecule type" value="Genomic_DNA"/>
</dbReference>
<keyword evidence="1" id="KW-0862">Zinc</keyword>
<feature type="compositionally biased region" description="Basic and acidic residues" evidence="2">
    <location>
        <begin position="453"/>
        <end position="465"/>
    </location>
</feature>
<feature type="region of interest" description="Disordered" evidence="2">
    <location>
        <begin position="932"/>
        <end position="1006"/>
    </location>
</feature>
<comment type="caution">
    <text evidence="4">The sequence shown here is derived from an EMBL/GenBank/DDBJ whole genome shotgun (WGS) entry which is preliminary data.</text>
</comment>
<dbReference type="InterPro" id="IPR036875">
    <property type="entry name" value="Znf_CCHC_sf"/>
</dbReference>
<evidence type="ECO:0000256" key="2">
    <source>
        <dbReference type="SAM" id="MobiDB-lite"/>
    </source>
</evidence>
<evidence type="ECO:0000259" key="3">
    <source>
        <dbReference type="PROSITE" id="PS50158"/>
    </source>
</evidence>
<keyword evidence="1" id="KW-0863">Zinc-finger</keyword>
<name>A0AAD8S5S8_LOLMU</name>
<proteinExistence type="predicted"/>
<feature type="region of interest" description="Disordered" evidence="2">
    <location>
        <begin position="324"/>
        <end position="346"/>
    </location>
</feature>